<evidence type="ECO:0000313" key="2">
    <source>
        <dbReference type="Proteomes" id="UP000185936"/>
    </source>
</evidence>
<evidence type="ECO:0000313" key="1">
    <source>
        <dbReference type="EMBL" id="SIR98116.1"/>
    </source>
</evidence>
<dbReference type="EMBL" id="FTNR01000006">
    <property type="protein sequence ID" value="SIR98116.1"/>
    <property type="molecule type" value="Genomic_DNA"/>
</dbReference>
<protein>
    <submittedName>
        <fullName evidence="1">Uncharacterized protein</fullName>
    </submittedName>
</protein>
<dbReference type="Proteomes" id="UP000185936">
    <property type="component" value="Unassembled WGS sequence"/>
</dbReference>
<accession>A0A1N7FD16</accession>
<dbReference type="AlphaFoldDB" id="A0A1N7FD16"/>
<proteinExistence type="predicted"/>
<reference evidence="2" key="1">
    <citation type="submission" date="2017-01" db="EMBL/GenBank/DDBJ databases">
        <authorList>
            <person name="Varghese N."/>
            <person name="Submissions S."/>
        </authorList>
    </citation>
    <scope>NUCLEOTIDE SEQUENCE [LARGE SCALE GENOMIC DNA]</scope>
    <source>
        <strain evidence="2">type strain: HArc-</strain>
    </source>
</reference>
<name>A0A1N7FD16_9EURY</name>
<organism evidence="1 2">
    <name type="scientific">Natronorubrum thiooxidans</name>
    <dbReference type="NCBI Taxonomy" id="308853"/>
    <lineage>
        <taxon>Archaea</taxon>
        <taxon>Methanobacteriati</taxon>
        <taxon>Methanobacteriota</taxon>
        <taxon>Stenosarchaea group</taxon>
        <taxon>Halobacteria</taxon>
        <taxon>Halobacteriales</taxon>
        <taxon>Natrialbaceae</taxon>
        <taxon>Natronorubrum</taxon>
    </lineage>
</organism>
<sequence>MVGLGTAIVGGGAALGSGAFSTVTAERSVEVNVINNAGEIAEEFVDVVVDPTSIGSVGVDGGTVVSDTTYDQTPSLGSDAVSLVADAADLTIGFGQSDGGDFDSLDPIPANATVAYEDLFVIINDNSQTNDTFTVTFDFDDEDGTANYDLSFDDDGNNEVTVTEGTSETMGLTELTTGDAGNSNGLLTITIENA</sequence>
<dbReference type="STRING" id="308853.SAMN05421752_106202"/>
<keyword evidence="2" id="KW-1185">Reference proteome</keyword>
<gene>
    <name evidence="1" type="ORF">SAMN05421752_106202</name>
</gene>